<protein>
    <submittedName>
        <fullName evidence="1">Uncharacterized protein</fullName>
    </submittedName>
</protein>
<dbReference type="Proteomes" id="UP000460318">
    <property type="component" value="Unassembled WGS sequence"/>
</dbReference>
<organism evidence="1 2">
    <name type="scientific">Paenibacillus dendrobii</name>
    <dbReference type="NCBI Taxonomy" id="2691084"/>
    <lineage>
        <taxon>Bacteria</taxon>
        <taxon>Bacillati</taxon>
        <taxon>Bacillota</taxon>
        <taxon>Bacilli</taxon>
        <taxon>Bacillales</taxon>
        <taxon>Paenibacillaceae</taxon>
        <taxon>Paenibacillus</taxon>
    </lineage>
</organism>
<gene>
    <name evidence="1" type="ORF">GRF59_15040</name>
</gene>
<keyword evidence="2" id="KW-1185">Reference proteome</keyword>
<dbReference type="RefSeq" id="WP_160498542.1">
    <property type="nucleotide sequence ID" value="NZ_WUBI01000002.1"/>
</dbReference>
<dbReference type="EMBL" id="WUBI01000002">
    <property type="protein sequence ID" value="MWV44936.1"/>
    <property type="molecule type" value="Genomic_DNA"/>
</dbReference>
<comment type="caution">
    <text evidence="1">The sequence shown here is derived from an EMBL/GenBank/DDBJ whole genome shotgun (WGS) entry which is preliminary data.</text>
</comment>
<evidence type="ECO:0000313" key="1">
    <source>
        <dbReference type="EMBL" id="MWV44936.1"/>
    </source>
</evidence>
<dbReference type="AlphaFoldDB" id="A0A7X3IK61"/>
<name>A0A7X3IK61_9BACL</name>
<sequence length="100" mass="11528">MITRKDIEKLQSIVNQKACIAGTTNNNRTRAEFDEAIENLIAAEKAYSEQRKIKEVEYTISVRPIGTYNGKVTVWEDATNKEIEKAIFDDCEYCMIFDQN</sequence>
<evidence type="ECO:0000313" key="2">
    <source>
        <dbReference type="Proteomes" id="UP000460318"/>
    </source>
</evidence>
<proteinExistence type="predicted"/>
<reference evidence="1 2" key="1">
    <citation type="submission" date="2019-12" db="EMBL/GenBank/DDBJ databases">
        <title>Paenibacillus sp. nov., an endophytic bacterium isolated from the stem of Dendrobium.</title>
        <authorList>
            <person name="Zhao R."/>
        </authorList>
    </citation>
    <scope>NUCLEOTIDE SEQUENCE [LARGE SCALE GENOMIC DNA]</scope>
    <source>
        <strain evidence="1 2">HJL G12</strain>
    </source>
</reference>
<accession>A0A7X3IK61</accession>